<evidence type="ECO:0000256" key="12">
    <source>
        <dbReference type="ARBA" id="ARBA00022801"/>
    </source>
</evidence>
<dbReference type="FunFam" id="3.30.420.10:FF:000006">
    <property type="entry name" value="Ribonuclease HII"/>
    <property type="match status" value="1"/>
</dbReference>
<evidence type="ECO:0000256" key="1">
    <source>
        <dbReference type="ARBA" id="ARBA00000077"/>
    </source>
</evidence>
<dbReference type="Proteomes" id="UP000187344">
    <property type="component" value="Unassembled WGS sequence"/>
</dbReference>
<dbReference type="PANTHER" id="PTHR10954:SF18">
    <property type="entry name" value="RIBONUCLEASE HII"/>
    <property type="match status" value="1"/>
</dbReference>
<keyword evidence="13 14" id="KW-0464">Manganese</keyword>
<keyword evidence="12 14" id="KW-0378">Hydrolase</keyword>
<dbReference type="InterPro" id="IPR036397">
    <property type="entry name" value="RNaseH_sf"/>
</dbReference>
<evidence type="ECO:0000256" key="3">
    <source>
        <dbReference type="ARBA" id="ARBA00004065"/>
    </source>
</evidence>
<dbReference type="CDD" id="cd07182">
    <property type="entry name" value="RNase_HII_bacteria_HII_like"/>
    <property type="match status" value="1"/>
</dbReference>
<comment type="cofactor">
    <cofactor evidence="2">
        <name>Mg(2+)</name>
        <dbReference type="ChEBI" id="CHEBI:18420"/>
    </cofactor>
</comment>
<accession>A0A1R0F8K0</accession>
<evidence type="ECO:0000259" key="17">
    <source>
        <dbReference type="PROSITE" id="PS51975"/>
    </source>
</evidence>
<evidence type="ECO:0000313" key="19">
    <source>
        <dbReference type="Proteomes" id="UP000187344"/>
    </source>
</evidence>
<feature type="binding site" evidence="14 15">
    <location>
        <position position="130"/>
    </location>
    <ligand>
        <name>a divalent metal cation</name>
        <dbReference type="ChEBI" id="CHEBI:60240"/>
    </ligand>
</feature>
<keyword evidence="11 14" id="KW-0255">Endonuclease</keyword>
<evidence type="ECO:0000256" key="7">
    <source>
        <dbReference type="ARBA" id="ARBA00019179"/>
    </source>
</evidence>
<keyword evidence="8 14" id="KW-0963">Cytoplasm</keyword>
<evidence type="ECO:0000256" key="6">
    <source>
        <dbReference type="ARBA" id="ARBA00012180"/>
    </source>
</evidence>
<feature type="domain" description="RNase H type-2" evidence="17">
    <location>
        <begin position="32"/>
        <end position="218"/>
    </location>
</feature>
<name>A0A1R0F8K0_9HYPH</name>
<dbReference type="HAMAP" id="MF_00052_B">
    <property type="entry name" value="RNase_HII_B"/>
    <property type="match status" value="1"/>
</dbReference>
<dbReference type="GO" id="GO:0005737">
    <property type="term" value="C:cytoplasm"/>
    <property type="evidence" value="ECO:0007669"/>
    <property type="project" value="UniProtKB-SubCell"/>
</dbReference>
<dbReference type="SUPFAM" id="SSF53098">
    <property type="entry name" value="Ribonuclease H-like"/>
    <property type="match status" value="1"/>
</dbReference>
<feature type="binding site" evidence="14 15">
    <location>
        <position position="39"/>
    </location>
    <ligand>
        <name>a divalent metal cation</name>
        <dbReference type="ChEBI" id="CHEBI:60240"/>
    </ligand>
</feature>
<evidence type="ECO:0000313" key="18">
    <source>
        <dbReference type="EMBL" id="OLY43287.1"/>
    </source>
</evidence>
<dbReference type="GO" id="GO:0032299">
    <property type="term" value="C:ribonuclease H2 complex"/>
    <property type="evidence" value="ECO:0007669"/>
    <property type="project" value="TreeGrafter"/>
</dbReference>
<gene>
    <name evidence="14" type="primary">rnhB</name>
    <name evidence="18" type="ORF">PEB0149_007120</name>
</gene>
<evidence type="ECO:0000256" key="2">
    <source>
        <dbReference type="ARBA" id="ARBA00001946"/>
    </source>
</evidence>
<dbReference type="PROSITE" id="PS51975">
    <property type="entry name" value="RNASE_H_2"/>
    <property type="match status" value="1"/>
</dbReference>
<keyword evidence="19" id="KW-1185">Reference proteome</keyword>
<comment type="caution">
    <text evidence="18">The sequence shown here is derived from an EMBL/GenBank/DDBJ whole genome shotgun (WGS) entry which is preliminary data.</text>
</comment>
<dbReference type="PANTHER" id="PTHR10954">
    <property type="entry name" value="RIBONUCLEASE H2 SUBUNIT A"/>
    <property type="match status" value="1"/>
</dbReference>
<keyword evidence="9 14" id="KW-0540">Nuclease</keyword>
<dbReference type="OrthoDB" id="9803420at2"/>
<dbReference type="GO" id="GO:0043137">
    <property type="term" value="P:DNA replication, removal of RNA primer"/>
    <property type="evidence" value="ECO:0007669"/>
    <property type="project" value="TreeGrafter"/>
</dbReference>
<reference evidence="18 19" key="1">
    <citation type="submission" date="2016-12" db="EMBL/GenBank/DDBJ databases">
        <title>Comparative genomics of Bartonella apis.</title>
        <authorList>
            <person name="Engel P."/>
        </authorList>
    </citation>
    <scope>NUCLEOTIDE SEQUENCE [LARGE SCALE GENOMIC DNA]</scope>
    <source>
        <strain evidence="18 19">PEB0149</strain>
    </source>
</reference>
<dbReference type="GO" id="GO:0004523">
    <property type="term" value="F:RNA-DNA hybrid ribonuclease activity"/>
    <property type="evidence" value="ECO:0007669"/>
    <property type="project" value="UniProtKB-UniRule"/>
</dbReference>
<dbReference type="InterPro" id="IPR022898">
    <property type="entry name" value="RNase_HII"/>
</dbReference>
<dbReference type="NCBIfam" id="NF000594">
    <property type="entry name" value="PRK00015.1-1"/>
    <property type="match status" value="1"/>
</dbReference>
<protein>
    <recommendedName>
        <fullName evidence="7 14">Ribonuclease HII</fullName>
        <shortName evidence="14">RNase HII</shortName>
        <ecNumber evidence="6 14">3.1.26.4</ecNumber>
    </recommendedName>
</protein>
<dbReference type="GO" id="GO:0003723">
    <property type="term" value="F:RNA binding"/>
    <property type="evidence" value="ECO:0007669"/>
    <property type="project" value="UniProtKB-UniRule"/>
</dbReference>
<feature type="binding site" evidence="14 15">
    <location>
        <position position="38"/>
    </location>
    <ligand>
        <name>a divalent metal cation</name>
        <dbReference type="ChEBI" id="CHEBI:60240"/>
    </ligand>
</feature>
<dbReference type="InterPro" id="IPR024567">
    <property type="entry name" value="RNase_HII/HIII_dom"/>
</dbReference>
<evidence type="ECO:0000256" key="9">
    <source>
        <dbReference type="ARBA" id="ARBA00022722"/>
    </source>
</evidence>
<evidence type="ECO:0000256" key="16">
    <source>
        <dbReference type="RuleBase" id="RU003515"/>
    </source>
</evidence>
<evidence type="ECO:0000256" key="14">
    <source>
        <dbReference type="HAMAP-Rule" id="MF_00052"/>
    </source>
</evidence>
<dbReference type="InterPro" id="IPR001352">
    <property type="entry name" value="RNase_HII/HIII"/>
</dbReference>
<evidence type="ECO:0000256" key="4">
    <source>
        <dbReference type="ARBA" id="ARBA00004496"/>
    </source>
</evidence>
<dbReference type="AlphaFoldDB" id="A0A1R0F8K0"/>
<evidence type="ECO:0000256" key="15">
    <source>
        <dbReference type="PROSITE-ProRule" id="PRU01319"/>
    </source>
</evidence>
<organism evidence="18 19">
    <name type="scientific">Bartonella apis</name>
    <dbReference type="NCBI Taxonomy" id="1686310"/>
    <lineage>
        <taxon>Bacteria</taxon>
        <taxon>Pseudomonadati</taxon>
        <taxon>Pseudomonadota</taxon>
        <taxon>Alphaproteobacteria</taxon>
        <taxon>Hyphomicrobiales</taxon>
        <taxon>Bartonellaceae</taxon>
        <taxon>Bartonella</taxon>
    </lineage>
</organism>
<comment type="cofactor">
    <cofactor evidence="14 15">
        <name>Mn(2+)</name>
        <dbReference type="ChEBI" id="CHEBI:29035"/>
    </cofactor>
    <cofactor evidence="14 15">
        <name>Mg(2+)</name>
        <dbReference type="ChEBI" id="CHEBI:18420"/>
    </cofactor>
    <text evidence="14 15">Manganese or magnesium. Binds 1 divalent metal ion per monomer in the absence of substrate. May bind a second metal ion after substrate binding.</text>
</comment>
<evidence type="ECO:0000256" key="13">
    <source>
        <dbReference type="ARBA" id="ARBA00023211"/>
    </source>
</evidence>
<dbReference type="GO" id="GO:0030145">
    <property type="term" value="F:manganese ion binding"/>
    <property type="evidence" value="ECO:0007669"/>
    <property type="project" value="UniProtKB-UniRule"/>
</dbReference>
<evidence type="ECO:0000256" key="8">
    <source>
        <dbReference type="ARBA" id="ARBA00022490"/>
    </source>
</evidence>
<dbReference type="Gene3D" id="3.30.420.10">
    <property type="entry name" value="Ribonuclease H-like superfamily/Ribonuclease H"/>
    <property type="match status" value="1"/>
</dbReference>
<comment type="similarity">
    <text evidence="5 14 16">Belongs to the RNase HII family.</text>
</comment>
<comment type="function">
    <text evidence="3 14 16">Endonuclease that specifically degrades the RNA of RNA-DNA hybrids.</text>
</comment>
<comment type="catalytic activity">
    <reaction evidence="1 14 15 16">
        <text>Endonucleolytic cleavage to 5'-phosphomonoester.</text>
        <dbReference type="EC" id="3.1.26.4"/>
    </reaction>
</comment>
<comment type="subcellular location">
    <subcellularLocation>
        <location evidence="4 14">Cytoplasm</location>
    </subcellularLocation>
</comment>
<dbReference type="Pfam" id="PF01351">
    <property type="entry name" value="RNase_HII"/>
    <property type="match status" value="1"/>
</dbReference>
<proteinExistence type="inferred from homology"/>
<dbReference type="RefSeq" id="WP_075870427.1">
    <property type="nucleotide sequence ID" value="NZ_CALYQA010000001.1"/>
</dbReference>
<dbReference type="EMBL" id="LXYT01000002">
    <property type="protein sequence ID" value="OLY43287.1"/>
    <property type="molecule type" value="Genomic_DNA"/>
</dbReference>
<dbReference type="EC" id="3.1.26.4" evidence="6 14"/>
<evidence type="ECO:0000256" key="5">
    <source>
        <dbReference type="ARBA" id="ARBA00007383"/>
    </source>
</evidence>
<evidence type="ECO:0000256" key="11">
    <source>
        <dbReference type="ARBA" id="ARBA00022759"/>
    </source>
</evidence>
<evidence type="ECO:0000256" key="10">
    <source>
        <dbReference type="ARBA" id="ARBA00022723"/>
    </source>
</evidence>
<dbReference type="GO" id="GO:0006298">
    <property type="term" value="P:mismatch repair"/>
    <property type="evidence" value="ECO:0007669"/>
    <property type="project" value="TreeGrafter"/>
</dbReference>
<dbReference type="InterPro" id="IPR012337">
    <property type="entry name" value="RNaseH-like_sf"/>
</dbReference>
<sequence length="218" mass="23857">MSHKNNDLPLFDDFPLMPDYSIEERLIAQGYQNIAGVDEVGRGPLAGPVVTAAVIFDGNNIPDGLNDSKKLSAKKRVKLYDLIFDRAVAVSICSLSATEIDRTDIRKAALEAMRRAVHSLSVKAEYVLVDGRDIPPHLGYPAQALIKGDGRSQSIAAASIIAKVTRDRLMEKVGKVYPAYGFEKHAGYATAFHRAAIEHEGPVKRLHRFSFAPIKGAF</sequence>
<dbReference type="NCBIfam" id="NF000595">
    <property type="entry name" value="PRK00015.1-3"/>
    <property type="match status" value="1"/>
</dbReference>
<keyword evidence="10 14" id="KW-0479">Metal-binding</keyword>